<name>A0A8S5SUP9_9CAUD</name>
<accession>A0A8S5SUP9</accession>
<reference evidence="1" key="1">
    <citation type="journal article" date="2021" name="Proc. Natl. Acad. Sci. U.S.A.">
        <title>A Catalog of Tens of Thousands of Viruses from Human Metagenomes Reveals Hidden Associations with Chronic Diseases.</title>
        <authorList>
            <person name="Tisza M.J."/>
            <person name="Buck C.B."/>
        </authorList>
    </citation>
    <scope>NUCLEOTIDE SEQUENCE</scope>
    <source>
        <strain evidence="1">CtKwY15</strain>
    </source>
</reference>
<dbReference type="EMBL" id="BK032679">
    <property type="protein sequence ID" value="DAF54523.1"/>
    <property type="molecule type" value="Genomic_DNA"/>
</dbReference>
<proteinExistence type="predicted"/>
<protein>
    <submittedName>
        <fullName evidence="1">Uncharacterized protein</fullName>
    </submittedName>
</protein>
<organism evidence="1">
    <name type="scientific">Siphoviridae sp. ctKwY15</name>
    <dbReference type="NCBI Taxonomy" id="2827843"/>
    <lineage>
        <taxon>Viruses</taxon>
        <taxon>Duplodnaviria</taxon>
        <taxon>Heunggongvirae</taxon>
        <taxon>Uroviricota</taxon>
        <taxon>Caudoviricetes</taxon>
    </lineage>
</organism>
<sequence length="54" mass="6627">MDKKDMRKLMHYARIRAKYRGLKLSQITVEECIKDMRIWEKEIFAYALSRYLEG</sequence>
<evidence type="ECO:0000313" key="1">
    <source>
        <dbReference type="EMBL" id="DAF54523.1"/>
    </source>
</evidence>